<gene>
    <name evidence="6" type="ORF">H9627_02180</name>
</gene>
<dbReference type="Gene3D" id="3.90.640.10">
    <property type="entry name" value="Actin, Chain A, domain 4"/>
    <property type="match status" value="1"/>
</dbReference>
<evidence type="ECO:0000313" key="6">
    <source>
        <dbReference type="EMBL" id="MBD8029147.1"/>
    </source>
</evidence>
<keyword evidence="3" id="KW-0067">ATP-binding</keyword>
<keyword evidence="5" id="KW-0143">Chaperone</keyword>
<dbReference type="EMBL" id="JACSPR010000001">
    <property type="protein sequence ID" value="MBD8029147.1"/>
    <property type="molecule type" value="Genomic_DNA"/>
</dbReference>
<evidence type="ECO:0000256" key="3">
    <source>
        <dbReference type="ARBA" id="ARBA00022840"/>
    </source>
</evidence>
<dbReference type="PANTHER" id="PTHR19375">
    <property type="entry name" value="HEAT SHOCK PROTEIN 70KDA"/>
    <property type="match status" value="1"/>
</dbReference>
<dbReference type="InterPro" id="IPR018181">
    <property type="entry name" value="Heat_shock_70_CS"/>
</dbReference>
<dbReference type="Gene3D" id="3.30.420.40">
    <property type="match status" value="2"/>
</dbReference>
<evidence type="ECO:0000256" key="5">
    <source>
        <dbReference type="ARBA" id="ARBA00023186"/>
    </source>
</evidence>
<evidence type="ECO:0000313" key="7">
    <source>
        <dbReference type="Proteomes" id="UP000650224"/>
    </source>
</evidence>
<sequence length="491" mass="52889">MRFGIDVGTTRTIAAVVDRGNYPVVTVEDYLGDAQEYIPSVVALDGDRLVAGWEAMKLGPDDPSLVRSFKRIMSDHSVTAGTPVQLGHATRPLGDVLRVYAETVVNTLRDFQATLDNSSPIEVVLGIPANAHTAQRLLTLSAFSEAGAEVAGLINEPSAAAFEYTHRHARTLNSRRSGIVIYDLGGGTFDASLIRVDGTTHEVMGSLGISHLGGDDFDVILAECALRAAGKPGVPSRTLIDEARSAKESLVPQSRRLVIDVEGEDVVVPATDFYDAAMPLVEQTIEVMTPLIGTDDLRESEIAGIYLVGGASSLPLISRVLRERFGRRVHRAPFTAGATAVGLAIAADPDSGFHLRDKLSRGIGVFREFDDGRAVSFDPLITRETKPDADGRITVTRRYRAAHNVGWFRFVEYDSFNEEDGSPGDISLLGEMKVPFDPSIIDVDAVEITRFDGPEIEETVMVNSDGIASIRIAVQGGVVVEHTPKVTLALQ</sequence>
<organism evidence="6 7">
    <name type="scientific">Corynebacterium gallinarum</name>
    <dbReference type="NCBI Taxonomy" id="2762214"/>
    <lineage>
        <taxon>Bacteria</taxon>
        <taxon>Bacillati</taxon>
        <taxon>Actinomycetota</taxon>
        <taxon>Actinomycetes</taxon>
        <taxon>Mycobacteriales</taxon>
        <taxon>Corynebacteriaceae</taxon>
        <taxon>Corynebacterium</taxon>
    </lineage>
</organism>
<dbReference type="InterPro" id="IPR043129">
    <property type="entry name" value="ATPase_NBD"/>
</dbReference>
<dbReference type="InterPro" id="IPR013126">
    <property type="entry name" value="Hsp_70_fam"/>
</dbReference>
<name>A0A8I0L9Z4_9CORY</name>
<dbReference type="GO" id="GO:0005524">
    <property type="term" value="F:ATP binding"/>
    <property type="evidence" value="ECO:0007669"/>
    <property type="project" value="UniProtKB-KW"/>
</dbReference>
<dbReference type="Proteomes" id="UP000650224">
    <property type="component" value="Unassembled WGS sequence"/>
</dbReference>
<evidence type="ECO:0000256" key="4">
    <source>
        <dbReference type="ARBA" id="ARBA00023016"/>
    </source>
</evidence>
<evidence type="ECO:0000256" key="1">
    <source>
        <dbReference type="ARBA" id="ARBA00007381"/>
    </source>
</evidence>
<dbReference type="SUPFAM" id="SSF53067">
    <property type="entry name" value="Actin-like ATPase domain"/>
    <property type="match status" value="2"/>
</dbReference>
<dbReference type="PRINTS" id="PR00301">
    <property type="entry name" value="HEATSHOCK70"/>
</dbReference>
<dbReference type="PROSITE" id="PS00329">
    <property type="entry name" value="HSP70_2"/>
    <property type="match status" value="1"/>
</dbReference>
<dbReference type="GO" id="GO:0140662">
    <property type="term" value="F:ATP-dependent protein folding chaperone"/>
    <property type="evidence" value="ECO:0007669"/>
    <property type="project" value="InterPro"/>
</dbReference>
<accession>A0A8I0L9Z4</accession>
<keyword evidence="7" id="KW-1185">Reference proteome</keyword>
<keyword evidence="2" id="KW-0547">Nucleotide-binding</keyword>
<comment type="caution">
    <text evidence="6">The sequence shown here is derived from an EMBL/GenBank/DDBJ whole genome shotgun (WGS) entry which is preliminary data.</text>
</comment>
<comment type="similarity">
    <text evidence="1">Belongs to the heat shock protein 70 family.</text>
</comment>
<reference evidence="6 7" key="1">
    <citation type="submission" date="2020-08" db="EMBL/GenBank/DDBJ databases">
        <title>A Genomic Blueprint of the Chicken Gut Microbiome.</title>
        <authorList>
            <person name="Gilroy R."/>
            <person name="Ravi A."/>
            <person name="Getino M."/>
            <person name="Pursley I."/>
            <person name="Horton D.L."/>
            <person name="Alikhan N.-F."/>
            <person name="Baker D."/>
            <person name="Gharbi K."/>
            <person name="Hall N."/>
            <person name="Watson M."/>
            <person name="Adriaenssens E.M."/>
            <person name="Foster-Nyarko E."/>
            <person name="Jarju S."/>
            <person name="Secka A."/>
            <person name="Antonio M."/>
            <person name="Oren A."/>
            <person name="Chaudhuri R."/>
            <person name="La Ragione R.M."/>
            <person name="Hildebrand F."/>
            <person name="Pallen M.J."/>
        </authorList>
    </citation>
    <scope>NUCLEOTIDE SEQUENCE [LARGE SCALE GENOMIC DNA]</scope>
    <source>
        <strain evidence="6 7">Sa1YVA5</strain>
    </source>
</reference>
<proteinExistence type="inferred from homology"/>
<protein>
    <submittedName>
        <fullName evidence="6">Hsp70 family protein</fullName>
    </submittedName>
</protein>
<evidence type="ECO:0000256" key="2">
    <source>
        <dbReference type="ARBA" id="ARBA00022741"/>
    </source>
</evidence>
<dbReference type="AlphaFoldDB" id="A0A8I0L9Z4"/>
<keyword evidence="4" id="KW-0346">Stress response</keyword>
<dbReference type="RefSeq" id="WP_191732371.1">
    <property type="nucleotide sequence ID" value="NZ_JACSPR010000001.1"/>
</dbReference>
<dbReference type="Pfam" id="PF00012">
    <property type="entry name" value="HSP70"/>
    <property type="match status" value="1"/>
</dbReference>